<dbReference type="OrthoDB" id="5303367at2759"/>
<dbReference type="Pfam" id="PF06985">
    <property type="entry name" value="HET"/>
    <property type="match status" value="1"/>
</dbReference>
<evidence type="ECO:0000313" key="3">
    <source>
        <dbReference type="Proteomes" id="UP000297245"/>
    </source>
</evidence>
<accession>A0A4S8LHN2</accession>
<keyword evidence="3" id="KW-1185">Reference proteome</keyword>
<feature type="domain" description="Heterokaryon incompatibility" evidence="1">
    <location>
        <begin position="84"/>
        <end position="224"/>
    </location>
</feature>
<dbReference type="AlphaFoldDB" id="A0A4S8LHN2"/>
<sequence length="597" mass="66532">MSAVNVWGCNLETDQHRCGSMPGRLSHRCLAYATAYAEVEQTVSSRSLSWWNSLKAEATGLFKRPRNCIHKNKLIIADEDNFPYIAVSYVWEINPQRPMWEGRRVTSQALAIAERLSKHTILPLWIDAICIHQDDEAVKMVELAKMADIYRGAVAVLCLIPEMQSGISKTVSQSIEMMKTAACQSLEENGHLYGNYMFATLGANGSLQDLYGSRWWTRAWTYQEAILNSRTYLIGPDDDTIPIAQALQIALCIRRYAATMPAESTFGQSMMFWDSTASMVEAASRALPLGDAMACVWRRDATIKHDLVYALLGVCRFEQIIPDYKKLLNDVLINLVEYASMNGDYSWISWCHTIPSDVEEGMCLVPTPDNVRSCTTTSISKLISQVISPFPPTRISQNKGVQVPYRSTGIVRWCSPPQNLTDTVTTLEKRGFGKGEVWDMLFGLHIGLAADIEAAIGASGMAEVLLRMVLLIESGTFNFNSEYRDMPGTLPYMQGYAFMNYIGTVGQCWKDTLLVIAESQGGVAVIPANSVDEDRGKKARLHILPVELKHQRSVVIFVYDEMRFHVSGIGIMVEKQSTGKGSWQSCRFGGTSATLNL</sequence>
<dbReference type="InterPro" id="IPR052895">
    <property type="entry name" value="HetReg/Transcr_Mod"/>
</dbReference>
<organism evidence="2 3">
    <name type="scientific">Dendrothele bispora (strain CBS 962.96)</name>
    <dbReference type="NCBI Taxonomy" id="1314807"/>
    <lineage>
        <taxon>Eukaryota</taxon>
        <taxon>Fungi</taxon>
        <taxon>Dikarya</taxon>
        <taxon>Basidiomycota</taxon>
        <taxon>Agaricomycotina</taxon>
        <taxon>Agaricomycetes</taxon>
        <taxon>Agaricomycetidae</taxon>
        <taxon>Agaricales</taxon>
        <taxon>Agaricales incertae sedis</taxon>
        <taxon>Dendrothele</taxon>
    </lineage>
</organism>
<dbReference type="Proteomes" id="UP000297245">
    <property type="component" value="Unassembled WGS sequence"/>
</dbReference>
<proteinExistence type="predicted"/>
<dbReference type="InterPro" id="IPR010730">
    <property type="entry name" value="HET"/>
</dbReference>
<dbReference type="PANTHER" id="PTHR24148">
    <property type="entry name" value="ANKYRIN REPEAT DOMAIN-CONTAINING PROTEIN 39 HOMOLOG-RELATED"/>
    <property type="match status" value="1"/>
</dbReference>
<gene>
    <name evidence="2" type="ORF">K435DRAFT_969446</name>
</gene>
<reference evidence="2 3" key="1">
    <citation type="journal article" date="2019" name="Nat. Ecol. Evol.">
        <title>Megaphylogeny resolves global patterns of mushroom evolution.</title>
        <authorList>
            <person name="Varga T."/>
            <person name="Krizsan K."/>
            <person name="Foldi C."/>
            <person name="Dima B."/>
            <person name="Sanchez-Garcia M."/>
            <person name="Sanchez-Ramirez S."/>
            <person name="Szollosi G.J."/>
            <person name="Szarkandi J.G."/>
            <person name="Papp V."/>
            <person name="Albert L."/>
            <person name="Andreopoulos W."/>
            <person name="Angelini C."/>
            <person name="Antonin V."/>
            <person name="Barry K.W."/>
            <person name="Bougher N.L."/>
            <person name="Buchanan P."/>
            <person name="Buyck B."/>
            <person name="Bense V."/>
            <person name="Catcheside P."/>
            <person name="Chovatia M."/>
            <person name="Cooper J."/>
            <person name="Damon W."/>
            <person name="Desjardin D."/>
            <person name="Finy P."/>
            <person name="Geml J."/>
            <person name="Haridas S."/>
            <person name="Hughes K."/>
            <person name="Justo A."/>
            <person name="Karasinski D."/>
            <person name="Kautmanova I."/>
            <person name="Kiss B."/>
            <person name="Kocsube S."/>
            <person name="Kotiranta H."/>
            <person name="LaButti K.M."/>
            <person name="Lechner B.E."/>
            <person name="Liimatainen K."/>
            <person name="Lipzen A."/>
            <person name="Lukacs Z."/>
            <person name="Mihaltcheva S."/>
            <person name="Morgado L.N."/>
            <person name="Niskanen T."/>
            <person name="Noordeloos M.E."/>
            <person name="Ohm R.A."/>
            <person name="Ortiz-Santana B."/>
            <person name="Ovrebo C."/>
            <person name="Racz N."/>
            <person name="Riley R."/>
            <person name="Savchenko A."/>
            <person name="Shiryaev A."/>
            <person name="Soop K."/>
            <person name="Spirin V."/>
            <person name="Szebenyi C."/>
            <person name="Tomsovsky M."/>
            <person name="Tulloss R.E."/>
            <person name="Uehling J."/>
            <person name="Grigoriev I.V."/>
            <person name="Vagvolgyi C."/>
            <person name="Papp T."/>
            <person name="Martin F.M."/>
            <person name="Miettinen O."/>
            <person name="Hibbett D.S."/>
            <person name="Nagy L.G."/>
        </authorList>
    </citation>
    <scope>NUCLEOTIDE SEQUENCE [LARGE SCALE GENOMIC DNA]</scope>
    <source>
        <strain evidence="2 3">CBS 962.96</strain>
    </source>
</reference>
<evidence type="ECO:0000313" key="2">
    <source>
        <dbReference type="EMBL" id="THU88569.1"/>
    </source>
</evidence>
<dbReference type="EMBL" id="ML179404">
    <property type="protein sequence ID" value="THU88569.1"/>
    <property type="molecule type" value="Genomic_DNA"/>
</dbReference>
<protein>
    <recommendedName>
        <fullName evidence="1">Heterokaryon incompatibility domain-containing protein</fullName>
    </recommendedName>
</protein>
<name>A0A4S8LHN2_DENBC</name>
<dbReference type="PANTHER" id="PTHR24148:SF64">
    <property type="entry name" value="HETEROKARYON INCOMPATIBILITY DOMAIN-CONTAINING PROTEIN"/>
    <property type="match status" value="1"/>
</dbReference>
<evidence type="ECO:0000259" key="1">
    <source>
        <dbReference type="Pfam" id="PF06985"/>
    </source>
</evidence>